<accession>A0A5S3PI62</accession>
<dbReference type="Pfam" id="PF11790">
    <property type="entry name" value="Glyco_hydro_cc"/>
    <property type="match status" value="1"/>
</dbReference>
<dbReference type="Proteomes" id="UP000309550">
    <property type="component" value="Unassembled WGS sequence"/>
</dbReference>
<dbReference type="AlphaFoldDB" id="A0A5S3PI62"/>
<sequence>MLVTQAAHAQKAGVGAWENSRNTTLEWIEDTPALGWYYNWRTDQMWHAKRSRRSVEFVPMIHGAGDIDKKIQSSLRVTHLLGFNEPDGGSGRHQAGLSVEKAVALWPRLEARGLRLGSPATTQGGTLGRGSWQRRFMDEVEARGLRVDFMAVHYYSTDGDVGAFRNWLRAVHAEYRRPIWVTEFALIDWSRPAATTHARNAQFAQAAIVMMEQLPFVERHAWFAANPYKWKGRYPQINLVDDRLRPTAVGIAFDKVLSAVGGRTVAGLSQ</sequence>
<dbReference type="InterPro" id="IPR053183">
    <property type="entry name" value="ASL1"/>
</dbReference>
<dbReference type="GO" id="GO:0071966">
    <property type="term" value="P:fungal-type cell wall polysaccharide metabolic process"/>
    <property type="evidence" value="ECO:0007669"/>
    <property type="project" value="TreeGrafter"/>
</dbReference>
<organism evidence="2 3">
    <name type="scientific">Sulfitobacter sabulilitoris</name>
    <dbReference type="NCBI Taxonomy" id="2562655"/>
    <lineage>
        <taxon>Bacteria</taxon>
        <taxon>Pseudomonadati</taxon>
        <taxon>Pseudomonadota</taxon>
        <taxon>Alphaproteobacteria</taxon>
        <taxon>Rhodobacterales</taxon>
        <taxon>Roseobacteraceae</taxon>
        <taxon>Sulfitobacter</taxon>
    </lineage>
</organism>
<gene>
    <name evidence="2" type="ORF">FDT80_00050</name>
</gene>
<proteinExistence type="predicted"/>
<dbReference type="EMBL" id="VANS01000001">
    <property type="protein sequence ID" value="TMM54037.1"/>
    <property type="molecule type" value="Genomic_DNA"/>
</dbReference>
<evidence type="ECO:0000313" key="2">
    <source>
        <dbReference type="EMBL" id="TMM54037.1"/>
    </source>
</evidence>
<name>A0A5S3PI62_9RHOB</name>
<dbReference type="InterPro" id="IPR024655">
    <property type="entry name" value="Asl1_glyco_hydro_catalytic"/>
</dbReference>
<dbReference type="PANTHER" id="PTHR34154">
    <property type="entry name" value="ALKALI-SENSITIVE LINKAGE PROTEIN 1"/>
    <property type="match status" value="1"/>
</dbReference>
<dbReference type="InterPro" id="IPR017853">
    <property type="entry name" value="GH"/>
</dbReference>
<dbReference type="OrthoDB" id="9809583at2"/>
<evidence type="ECO:0000313" key="3">
    <source>
        <dbReference type="Proteomes" id="UP000309550"/>
    </source>
</evidence>
<keyword evidence="3" id="KW-1185">Reference proteome</keyword>
<feature type="domain" description="Asl1-like glycosyl hydrolase catalytic" evidence="1">
    <location>
        <begin position="21"/>
        <end position="250"/>
    </location>
</feature>
<protein>
    <recommendedName>
        <fullName evidence="1">Asl1-like glycosyl hydrolase catalytic domain-containing protein</fullName>
    </recommendedName>
</protein>
<dbReference type="PANTHER" id="PTHR34154:SF3">
    <property type="entry name" value="ALKALI-SENSITIVE LINKAGE PROTEIN 1"/>
    <property type="match status" value="1"/>
</dbReference>
<comment type="caution">
    <text evidence="2">The sequence shown here is derived from an EMBL/GenBank/DDBJ whole genome shotgun (WGS) entry which is preliminary data.</text>
</comment>
<reference evidence="2 3" key="1">
    <citation type="submission" date="2019-05" db="EMBL/GenBank/DDBJ databases">
        <title>Sulfitobacter sabulilitoris sp. nov., isolated from a marine sand.</title>
        <authorList>
            <person name="Yoon J.-H."/>
        </authorList>
    </citation>
    <scope>NUCLEOTIDE SEQUENCE [LARGE SCALE GENOMIC DNA]</scope>
    <source>
        <strain evidence="2 3">HSMS-29</strain>
    </source>
</reference>
<evidence type="ECO:0000259" key="1">
    <source>
        <dbReference type="Pfam" id="PF11790"/>
    </source>
</evidence>
<dbReference type="Gene3D" id="3.20.20.80">
    <property type="entry name" value="Glycosidases"/>
    <property type="match status" value="1"/>
</dbReference>
<dbReference type="SUPFAM" id="SSF51445">
    <property type="entry name" value="(Trans)glycosidases"/>
    <property type="match status" value="1"/>
</dbReference>